<dbReference type="STRING" id="553467.SAMN04488063_2190"/>
<reference evidence="3" key="1">
    <citation type="submission" date="2016-10" db="EMBL/GenBank/DDBJ databases">
        <authorList>
            <person name="Varghese N."/>
            <person name="Submissions S."/>
        </authorList>
    </citation>
    <scope>NUCLEOTIDE SEQUENCE [LARGE SCALE GENOMIC DNA]</scope>
    <source>
        <strain evidence="3">CGMCC 1.7739</strain>
    </source>
</reference>
<evidence type="ECO:0000313" key="3">
    <source>
        <dbReference type="Proteomes" id="UP000198876"/>
    </source>
</evidence>
<dbReference type="SUPFAM" id="SSF51338">
    <property type="entry name" value="Composite domain of metallo-dependent hydrolases"/>
    <property type="match status" value="1"/>
</dbReference>
<dbReference type="InterPro" id="IPR013108">
    <property type="entry name" value="Amidohydro_3"/>
</dbReference>
<keyword evidence="3" id="KW-1185">Reference proteome</keyword>
<dbReference type="Proteomes" id="UP000198876">
    <property type="component" value="Unassembled WGS sequence"/>
</dbReference>
<gene>
    <name evidence="2" type="ORF">SAMN04488063_2190</name>
</gene>
<evidence type="ECO:0000259" key="1">
    <source>
        <dbReference type="Pfam" id="PF07969"/>
    </source>
</evidence>
<dbReference type="InterPro" id="IPR032466">
    <property type="entry name" value="Metal_Hydrolase"/>
</dbReference>
<protein>
    <recommendedName>
        <fullName evidence="1">Amidohydrolase 3 domain-containing protein</fullName>
    </recommendedName>
</protein>
<dbReference type="Pfam" id="PF07969">
    <property type="entry name" value="Amidohydro_3"/>
    <property type="match status" value="1"/>
</dbReference>
<dbReference type="PANTHER" id="PTHR22642">
    <property type="entry name" value="IMIDAZOLONEPROPIONASE"/>
    <property type="match status" value="1"/>
</dbReference>
<sequence>MRNELLLSDGTVHVFDDARTRAESVLFRDGRVAAVGTDREARAAASDPEVVELDGRPVLPGFNDAHAHFLSVGIDRLEADLSAAETREAAIELLAEEAEGRPAGEWVVGHNYDESTWPDDEGMLTRAELDAVSDDHPVAAFQIAGHAVGVNGRGLDRLDLSGVERDVRTAGGDPTGLLVEDAAGTVKRATFPSGERAREALGLAGERALELGVTSVQHVSGLTAPADDGSPIQRAFFDAWRDGSLPVRVTFYVHSGKAESLSDLELASGFGDEWLRVGGLKTFSDGALGAHTAKLSYSYPGEPENDGTWTTSPAELERLFGLAAESDQQIATHALGDEAIETVLSLYESFDDDYVRDARLRIEHLELATDDHLERIEEAGIVASMQPNFLQWAGEGGVYERVLGSDARGANNRFRDVLDAGLTLAFGSDTMPMSPLYGIHHAVNASEPSQRLDVAEAVEAYTRGSAYAEFAEDRKGRLEPGMFADAVVLDDCPFENPERIEDIEVDVTVLDGRVAHRRTDA</sequence>
<dbReference type="InterPro" id="IPR033932">
    <property type="entry name" value="YtcJ-like"/>
</dbReference>
<dbReference type="InterPro" id="IPR011059">
    <property type="entry name" value="Metal-dep_hydrolase_composite"/>
</dbReference>
<feature type="domain" description="Amidohydrolase 3" evidence="1">
    <location>
        <begin position="49"/>
        <end position="515"/>
    </location>
</feature>
<organism evidence="2 3">
    <name type="scientific">Halopelagius inordinatus</name>
    <dbReference type="NCBI Taxonomy" id="553467"/>
    <lineage>
        <taxon>Archaea</taxon>
        <taxon>Methanobacteriati</taxon>
        <taxon>Methanobacteriota</taxon>
        <taxon>Stenosarchaea group</taxon>
        <taxon>Halobacteria</taxon>
        <taxon>Halobacteriales</taxon>
        <taxon>Haloferacaceae</taxon>
    </lineage>
</organism>
<dbReference type="SUPFAM" id="SSF51556">
    <property type="entry name" value="Metallo-dependent hydrolases"/>
    <property type="match status" value="1"/>
</dbReference>
<dbReference type="PANTHER" id="PTHR22642:SF2">
    <property type="entry name" value="PROTEIN LONG AFTER FAR-RED 3"/>
    <property type="match status" value="1"/>
</dbReference>
<dbReference type="OrthoDB" id="8791at2157"/>
<dbReference type="RefSeq" id="WP_092892082.1">
    <property type="nucleotide sequence ID" value="NZ_FOOQ01000002.1"/>
</dbReference>
<proteinExistence type="predicted"/>
<evidence type="ECO:0000313" key="2">
    <source>
        <dbReference type="EMBL" id="SFG48321.1"/>
    </source>
</evidence>
<dbReference type="Gene3D" id="3.20.20.140">
    <property type="entry name" value="Metal-dependent hydrolases"/>
    <property type="match status" value="1"/>
</dbReference>
<dbReference type="CDD" id="cd01300">
    <property type="entry name" value="YtcJ_like"/>
    <property type="match status" value="1"/>
</dbReference>
<dbReference type="Gene3D" id="3.10.310.70">
    <property type="match status" value="1"/>
</dbReference>
<dbReference type="AlphaFoldDB" id="A0A1I2SE65"/>
<dbReference type="Gene3D" id="2.30.40.10">
    <property type="entry name" value="Urease, subunit C, domain 1"/>
    <property type="match status" value="1"/>
</dbReference>
<name>A0A1I2SE65_9EURY</name>
<dbReference type="EMBL" id="FOOQ01000002">
    <property type="protein sequence ID" value="SFG48321.1"/>
    <property type="molecule type" value="Genomic_DNA"/>
</dbReference>
<accession>A0A1I2SE65</accession>
<dbReference type="GO" id="GO:0016810">
    <property type="term" value="F:hydrolase activity, acting on carbon-nitrogen (but not peptide) bonds"/>
    <property type="evidence" value="ECO:0007669"/>
    <property type="project" value="InterPro"/>
</dbReference>